<name>A0AAW9K227_CARML</name>
<dbReference type="EMBL" id="JAVBVO010000004">
    <property type="protein sequence ID" value="MDZ5759900.1"/>
    <property type="molecule type" value="Genomic_DNA"/>
</dbReference>
<evidence type="ECO:0000313" key="3">
    <source>
        <dbReference type="Proteomes" id="UP001290462"/>
    </source>
</evidence>
<evidence type="ECO:0000259" key="1">
    <source>
        <dbReference type="PROSITE" id="PS51094"/>
    </source>
</evidence>
<dbReference type="InterPro" id="IPR016152">
    <property type="entry name" value="PTrfase/Anion_transptr"/>
</dbReference>
<dbReference type="SUPFAM" id="SSF55804">
    <property type="entry name" value="Phoshotransferase/anion transport protein"/>
    <property type="match status" value="1"/>
</dbReference>
<dbReference type="Proteomes" id="UP001290462">
    <property type="component" value="Unassembled WGS sequence"/>
</dbReference>
<keyword evidence="2" id="KW-0762">Sugar transport</keyword>
<evidence type="ECO:0000313" key="2">
    <source>
        <dbReference type="EMBL" id="MDZ5759900.1"/>
    </source>
</evidence>
<dbReference type="AlphaFoldDB" id="A0AAW9K227"/>
<keyword evidence="2" id="KW-0813">Transport</keyword>
<dbReference type="PANTHER" id="PTHR47738">
    <property type="entry name" value="PTS SYSTEM FRUCTOSE-LIKE EIIA COMPONENT-RELATED"/>
    <property type="match status" value="1"/>
</dbReference>
<dbReference type="PROSITE" id="PS51094">
    <property type="entry name" value="PTS_EIIA_TYPE_2"/>
    <property type="match status" value="1"/>
</dbReference>
<comment type="caution">
    <text evidence="2">The sequence shown here is derived from an EMBL/GenBank/DDBJ whole genome shotgun (WGS) entry which is preliminary data.</text>
</comment>
<dbReference type="InterPro" id="IPR002178">
    <property type="entry name" value="PTS_EIIA_type-2_dom"/>
</dbReference>
<dbReference type="RefSeq" id="WP_056999097.1">
    <property type="nucleotide sequence ID" value="NZ_BJOJ01000074.1"/>
</dbReference>
<accession>A0AAW9K227</accession>
<dbReference type="Pfam" id="PF00359">
    <property type="entry name" value="PTS_EIIA_2"/>
    <property type="match status" value="1"/>
</dbReference>
<dbReference type="PANTHER" id="PTHR47738:SF3">
    <property type="entry name" value="PHOSPHOTRANSFERASE SYSTEM MANNITOL_FRUCTOSE-SPECIFIC IIA DOMAIN CONTAINING PROTEIN"/>
    <property type="match status" value="1"/>
</dbReference>
<proteinExistence type="predicted"/>
<protein>
    <submittedName>
        <fullName evidence="2">PTS sugar transporter subunit IIA</fullName>
    </submittedName>
</protein>
<reference evidence="2" key="1">
    <citation type="submission" date="2023-08" db="EMBL/GenBank/DDBJ databases">
        <title>Genomic characterization of piscicolin 126 produced by Carnobacterium maltaromaticum CM22 strain isolated from salmon (Salmo salar).</title>
        <authorList>
            <person name="Gonzalez-Gragera E."/>
            <person name="Garcia-Lopez J.D."/>
            <person name="Teso-Perez C."/>
            <person name="Gimenez-Hernandez I."/>
            <person name="Peralta-Sanchez J.M."/>
            <person name="Valdivia E."/>
            <person name="Montalban-Lopez M."/>
            <person name="Martin-Platero A.M."/>
            <person name="Banos A."/>
            <person name="Martinez-Bueno M."/>
        </authorList>
    </citation>
    <scope>NUCLEOTIDE SEQUENCE</scope>
    <source>
        <strain evidence="2">CM22</strain>
    </source>
</reference>
<gene>
    <name evidence="2" type="ORF">RAK27_14655</name>
</gene>
<dbReference type="Gene3D" id="3.40.930.10">
    <property type="entry name" value="Mannitol-specific EII, Chain A"/>
    <property type="match status" value="1"/>
</dbReference>
<dbReference type="InterPro" id="IPR051541">
    <property type="entry name" value="PTS_SugarTrans_NitroReg"/>
</dbReference>
<feature type="domain" description="PTS EIIA type-2" evidence="1">
    <location>
        <begin position="5"/>
        <end position="151"/>
    </location>
</feature>
<sequence>MSIKELFQPELIDLQVQANSEEELFAVIAERLLELGYVYSDYLTGITLRERNFPTGLITQHLNIALPHSDTEYVKKPFIYIVRLKQPVIVRQMGDNQEMLVKDIFFLGIKEPTKQVGLLQLLITLFQEEAFMEALQNVEESEAMYALFITKLAEMEEERVWQKS</sequence>
<dbReference type="CDD" id="cd00211">
    <property type="entry name" value="PTS_IIA_fru"/>
    <property type="match status" value="1"/>
</dbReference>
<organism evidence="2 3">
    <name type="scientific">Carnobacterium maltaromaticum</name>
    <name type="common">Carnobacterium piscicola</name>
    <dbReference type="NCBI Taxonomy" id="2751"/>
    <lineage>
        <taxon>Bacteria</taxon>
        <taxon>Bacillati</taxon>
        <taxon>Bacillota</taxon>
        <taxon>Bacilli</taxon>
        <taxon>Lactobacillales</taxon>
        <taxon>Carnobacteriaceae</taxon>
        <taxon>Carnobacterium</taxon>
    </lineage>
</organism>